<feature type="domain" description="Protein kinase SIK1/2/3 UBA" evidence="2">
    <location>
        <begin position="47"/>
        <end position="79"/>
    </location>
</feature>
<evidence type="ECO:0000259" key="2">
    <source>
        <dbReference type="Pfam" id="PF23312"/>
    </source>
</evidence>
<feature type="compositionally biased region" description="Polar residues" evidence="1">
    <location>
        <begin position="138"/>
        <end position="149"/>
    </location>
</feature>
<dbReference type="Gene3D" id="1.10.8.10">
    <property type="entry name" value="DNA helicase RuvA subunit, C-terminal domain"/>
    <property type="match status" value="1"/>
</dbReference>
<protein>
    <submittedName>
        <fullName evidence="5">UBA domain-containing protein</fullName>
    </submittedName>
</protein>
<dbReference type="CDD" id="cd14337">
    <property type="entry name" value="UBA_MARK_Par1"/>
    <property type="match status" value="1"/>
</dbReference>
<evidence type="ECO:0000313" key="5">
    <source>
        <dbReference type="WBParaSite" id="ECPE_0001145601-mRNA-1"/>
    </source>
</evidence>
<reference evidence="5" key="1">
    <citation type="submission" date="2016-06" db="UniProtKB">
        <authorList>
            <consortium name="WormBaseParasite"/>
        </authorList>
    </citation>
    <scope>IDENTIFICATION</scope>
</reference>
<feature type="compositionally biased region" description="Polar residues" evidence="1">
    <location>
        <begin position="208"/>
        <end position="219"/>
    </location>
</feature>
<proteinExistence type="predicted"/>
<feature type="region of interest" description="Disordered" evidence="1">
    <location>
        <begin position="205"/>
        <end position="244"/>
    </location>
</feature>
<evidence type="ECO:0000313" key="4">
    <source>
        <dbReference type="Proteomes" id="UP000272942"/>
    </source>
</evidence>
<organism evidence="5">
    <name type="scientific">Echinostoma caproni</name>
    <dbReference type="NCBI Taxonomy" id="27848"/>
    <lineage>
        <taxon>Eukaryota</taxon>
        <taxon>Metazoa</taxon>
        <taxon>Spiralia</taxon>
        <taxon>Lophotrochozoa</taxon>
        <taxon>Platyhelminthes</taxon>
        <taxon>Trematoda</taxon>
        <taxon>Digenea</taxon>
        <taxon>Plagiorchiida</taxon>
        <taxon>Echinostomata</taxon>
        <taxon>Echinostomatoidea</taxon>
        <taxon>Echinostomatidae</taxon>
        <taxon>Echinostoma</taxon>
    </lineage>
</organism>
<feature type="region of interest" description="Disordered" evidence="1">
    <location>
        <begin position="138"/>
        <end position="184"/>
    </location>
</feature>
<gene>
    <name evidence="3" type="ORF">ECPE_LOCUS11421</name>
</gene>
<feature type="region of interest" description="Disordered" evidence="1">
    <location>
        <begin position="106"/>
        <end position="126"/>
    </location>
</feature>
<accession>A0A183AWT6</accession>
<dbReference type="EMBL" id="UZAN01050798">
    <property type="protein sequence ID" value="VDP88477.1"/>
    <property type="molecule type" value="Genomic_DNA"/>
</dbReference>
<evidence type="ECO:0000256" key="1">
    <source>
        <dbReference type="SAM" id="MobiDB-lite"/>
    </source>
</evidence>
<dbReference type="AlphaFoldDB" id="A0A183AWT6"/>
<dbReference type="Pfam" id="PF23312">
    <property type="entry name" value="UBA_SIK3"/>
    <property type="match status" value="1"/>
</dbReference>
<dbReference type="WBParaSite" id="ECPE_0001145601-mRNA-1">
    <property type="protein sequence ID" value="ECPE_0001145601-mRNA-1"/>
    <property type="gene ID" value="ECPE_0001145601"/>
</dbReference>
<name>A0A183AWT6_9TREM</name>
<reference evidence="3 4" key="2">
    <citation type="submission" date="2018-11" db="EMBL/GenBank/DDBJ databases">
        <authorList>
            <consortium name="Pathogen Informatics"/>
        </authorList>
    </citation>
    <scope>NUCLEOTIDE SEQUENCE [LARGE SCALE GENOMIC DNA]</scope>
    <source>
        <strain evidence="3 4">Egypt</strain>
    </source>
</reference>
<dbReference type="InterPro" id="IPR057380">
    <property type="entry name" value="UBA_SIK1/2/3"/>
</dbReference>
<keyword evidence="4" id="KW-1185">Reference proteome</keyword>
<dbReference type="Proteomes" id="UP000272942">
    <property type="component" value="Unassembled WGS sequence"/>
</dbReference>
<evidence type="ECO:0000313" key="3">
    <source>
        <dbReference type="EMBL" id="VDP88477.1"/>
    </source>
</evidence>
<sequence length="288" mass="31253">MLVLDPKDRSSLKVLMQDKWINAGYAPSEQLRPYKEPPKSQLDEVRVKAMEAMGFTRADLESSVVNPEFDHVYATYHLLPETPSQFMVLCEELALGGRKSQTSGAYRKPLAGAGNQPAAVPPAPPTAIGRFTVAPSENVTDVSSRNPSVVTPMIPSIDSPANASQRKQPPYPMTDSGSREHHSLTSALPVALRKAIVQMGRTFGAGGSYNTSTPNSGSSVGPDAHQRSTTSATSRAPVRPPSKQTDGRLVIHFFHVYCLSHTTYATQPQLDNREVNCDMRSRFSSLCG</sequence>